<organism evidence="2 3">
    <name type="scientific">Robertkochia marina</name>
    <dbReference type="NCBI Taxonomy" id="1227945"/>
    <lineage>
        <taxon>Bacteria</taxon>
        <taxon>Pseudomonadati</taxon>
        <taxon>Bacteroidota</taxon>
        <taxon>Flavobacteriia</taxon>
        <taxon>Flavobacteriales</taxon>
        <taxon>Flavobacteriaceae</taxon>
        <taxon>Robertkochia</taxon>
    </lineage>
</organism>
<keyword evidence="1" id="KW-0812">Transmembrane</keyword>
<proteinExistence type="predicted"/>
<dbReference type="EMBL" id="SSMC01000003">
    <property type="protein sequence ID" value="THD66525.1"/>
    <property type="molecule type" value="Genomic_DNA"/>
</dbReference>
<comment type="caution">
    <text evidence="2">The sequence shown here is derived from an EMBL/GenBank/DDBJ whole genome shotgun (WGS) entry which is preliminary data.</text>
</comment>
<dbReference type="Proteomes" id="UP000305939">
    <property type="component" value="Unassembled WGS sequence"/>
</dbReference>
<feature type="transmembrane region" description="Helical" evidence="1">
    <location>
        <begin position="66"/>
        <end position="84"/>
    </location>
</feature>
<keyword evidence="1" id="KW-0472">Membrane</keyword>
<name>A0A4S3LZ09_9FLAO</name>
<reference evidence="2 3" key="1">
    <citation type="submission" date="2019-04" db="EMBL/GenBank/DDBJ databases">
        <title>Draft genome sequence of Robertkochia marina CC-AMO-30D.</title>
        <authorList>
            <person name="Hameed A."/>
            <person name="Lin S.-Y."/>
            <person name="Shahina M."/>
            <person name="Lai W.-A."/>
            <person name="Young C.-C."/>
        </authorList>
    </citation>
    <scope>NUCLEOTIDE SEQUENCE [LARGE SCALE GENOMIC DNA]</scope>
    <source>
        <strain evidence="2 3">CC-AMO-30D</strain>
    </source>
</reference>
<sequence>MEAQKLPSPVLIIVLGIFGILCCCFAGLGIIPSAIALSLSRKAETIMAANPELYIDKQSSIRAGKIIAIAAIALNLYILVKIAFDIYSMGWDAYKMQFEEIIEEAKRQAEAN</sequence>
<evidence type="ECO:0000313" key="2">
    <source>
        <dbReference type="EMBL" id="THD66525.1"/>
    </source>
</evidence>
<dbReference type="RefSeq" id="WP_136336597.1">
    <property type="nucleotide sequence ID" value="NZ_QXMP01000003.1"/>
</dbReference>
<dbReference type="AlphaFoldDB" id="A0A4S3LZ09"/>
<feature type="transmembrane region" description="Helical" evidence="1">
    <location>
        <begin position="12"/>
        <end position="37"/>
    </location>
</feature>
<dbReference type="NCBIfam" id="NF040945">
    <property type="entry name" value="CCC_membrane"/>
    <property type="match status" value="1"/>
</dbReference>
<keyword evidence="3" id="KW-1185">Reference proteome</keyword>
<evidence type="ECO:0000256" key="1">
    <source>
        <dbReference type="SAM" id="Phobius"/>
    </source>
</evidence>
<gene>
    <name evidence="2" type="ORF">E7Z59_12060</name>
</gene>
<protein>
    <submittedName>
        <fullName evidence="2">DUF4190 domain-containing protein</fullName>
    </submittedName>
</protein>
<evidence type="ECO:0000313" key="3">
    <source>
        <dbReference type="Proteomes" id="UP000305939"/>
    </source>
</evidence>
<accession>A0A4S3LZ09</accession>
<keyword evidence="1" id="KW-1133">Transmembrane helix</keyword>